<proteinExistence type="inferred from homology"/>
<dbReference type="InterPro" id="IPR029063">
    <property type="entry name" value="SAM-dependent_MTases_sf"/>
</dbReference>
<evidence type="ECO:0000256" key="4">
    <source>
        <dbReference type="ARBA" id="ARBA00022691"/>
    </source>
</evidence>
<feature type="compositionally biased region" description="Gly residues" evidence="5">
    <location>
        <begin position="233"/>
        <end position="242"/>
    </location>
</feature>
<dbReference type="InterPro" id="IPR023397">
    <property type="entry name" value="SAM-dep_MeTrfase_MraW_recog"/>
</dbReference>
<reference evidence="6" key="1">
    <citation type="submission" date="2023-03" db="EMBL/GenBank/DDBJ databases">
        <authorList>
            <person name="Steffen K."/>
            <person name="Cardenas P."/>
        </authorList>
    </citation>
    <scope>NUCLEOTIDE SEQUENCE</scope>
</reference>
<evidence type="ECO:0000256" key="1">
    <source>
        <dbReference type="ARBA" id="ARBA00010396"/>
    </source>
</evidence>
<dbReference type="Proteomes" id="UP001174909">
    <property type="component" value="Unassembled WGS sequence"/>
</dbReference>
<accession>A0AA35W6B9</accession>
<dbReference type="GO" id="GO:0071424">
    <property type="term" value="F:rRNA (cytosine-N4-)-methyltransferase activity"/>
    <property type="evidence" value="ECO:0007669"/>
    <property type="project" value="TreeGrafter"/>
</dbReference>
<dbReference type="Gene3D" id="3.40.50.150">
    <property type="entry name" value="Vaccinia Virus protein VP39"/>
    <property type="match status" value="1"/>
</dbReference>
<dbReference type="PANTHER" id="PTHR11265:SF0">
    <property type="entry name" value="12S RRNA N4-METHYLCYTIDINE METHYLTRANSFERASE"/>
    <property type="match status" value="1"/>
</dbReference>
<feature type="region of interest" description="Disordered" evidence="5">
    <location>
        <begin position="207"/>
        <end position="304"/>
    </location>
</feature>
<dbReference type="AlphaFoldDB" id="A0AA35W6B9"/>
<evidence type="ECO:0000313" key="7">
    <source>
        <dbReference type="Proteomes" id="UP001174909"/>
    </source>
</evidence>
<keyword evidence="3" id="KW-0808">Transferase</keyword>
<keyword evidence="7" id="KW-1185">Reference proteome</keyword>
<comment type="similarity">
    <text evidence="1">Belongs to the methyltransferase superfamily. RsmH family.</text>
</comment>
<dbReference type="SUPFAM" id="SSF53335">
    <property type="entry name" value="S-adenosyl-L-methionine-dependent methyltransferases"/>
    <property type="match status" value="1"/>
</dbReference>
<keyword evidence="2 6" id="KW-0489">Methyltransferase</keyword>
<keyword evidence="4" id="KW-0949">S-adenosyl-L-methionine</keyword>
<dbReference type="GO" id="GO:0070475">
    <property type="term" value="P:rRNA base methylation"/>
    <property type="evidence" value="ECO:0007669"/>
    <property type="project" value="TreeGrafter"/>
</dbReference>
<comment type="caution">
    <text evidence="6">The sequence shown here is derived from an EMBL/GenBank/DDBJ whole genome shotgun (WGS) entry which is preliminary data.</text>
</comment>
<evidence type="ECO:0000256" key="2">
    <source>
        <dbReference type="ARBA" id="ARBA00022603"/>
    </source>
</evidence>
<dbReference type="InterPro" id="IPR002903">
    <property type="entry name" value="RsmH"/>
</dbReference>
<dbReference type="GO" id="GO:0005737">
    <property type="term" value="C:cytoplasm"/>
    <property type="evidence" value="ECO:0007669"/>
    <property type="project" value="TreeGrafter"/>
</dbReference>
<evidence type="ECO:0000313" key="6">
    <source>
        <dbReference type="EMBL" id="CAI8005666.1"/>
    </source>
</evidence>
<feature type="compositionally biased region" description="Low complexity" evidence="5">
    <location>
        <begin position="253"/>
        <end position="262"/>
    </location>
</feature>
<protein>
    <submittedName>
        <fullName evidence="6">Ribosomal RNA small subunit methyltransferase H</fullName>
    </submittedName>
</protein>
<organism evidence="6 7">
    <name type="scientific">Geodia barretti</name>
    <name type="common">Barrett's horny sponge</name>
    <dbReference type="NCBI Taxonomy" id="519541"/>
    <lineage>
        <taxon>Eukaryota</taxon>
        <taxon>Metazoa</taxon>
        <taxon>Porifera</taxon>
        <taxon>Demospongiae</taxon>
        <taxon>Heteroscleromorpha</taxon>
        <taxon>Tetractinellida</taxon>
        <taxon>Astrophorina</taxon>
        <taxon>Geodiidae</taxon>
        <taxon>Geodia</taxon>
    </lineage>
</organism>
<dbReference type="SUPFAM" id="SSF81799">
    <property type="entry name" value="Putative methyltransferase TM0872, insert domain"/>
    <property type="match status" value="1"/>
</dbReference>
<evidence type="ECO:0000256" key="5">
    <source>
        <dbReference type="SAM" id="MobiDB-lite"/>
    </source>
</evidence>
<evidence type="ECO:0000256" key="3">
    <source>
        <dbReference type="ARBA" id="ARBA00022679"/>
    </source>
</evidence>
<dbReference type="PANTHER" id="PTHR11265">
    <property type="entry name" value="S-ADENOSYL-METHYLTRANSFERASE MRAW"/>
    <property type="match status" value="1"/>
</dbReference>
<dbReference type="Gene3D" id="1.10.150.170">
    <property type="entry name" value="Putative methyltransferase TM0872, insert domain"/>
    <property type="match status" value="1"/>
</dbReference>
<dbReference type="Pfam" id="PF01795">
    <property type="entry name" value="Methyltransf_5"/>
    <property type="match status" value="2"/>
</dbReference>
<gene>
    <name evidence="6" type="ORF">GBAR_LOCUS4353</name>
</gene>
<sequence>MADEVVRGLSVTEGGVYLDGTLGEGGHSAAILQSGSSQSGPSADHRITGAESARALPGVASLVIGIDLDGRSVAEATHRLSGFGDRFLPLQGNYADMVSLAARQGVSEVDGVLLDLGFSSRQVDRPGYGLSFQVDEPLDMRYDPDQSVSAADFVNTAGERELVETFRRFGEEPRARAVANAIVRSRAERPFRSTRELAELAERVIGHARQPPPAPCHQDISGAPNRSQRGAGKPAGGTGGCGKSVTARGRPGGDQLPQPGGPYRQEFYGASFGQLRLSSRSPGVRLRARPGPGNSEPPDYPALR</sequence>
<name>A0AA35W6B9_GEOBA</name>
<dbReference type="EMBL" id="CASHTH010000626">
    <property type="protein sequence ID" value="CAI8005666.1"/>
    <property type="molecule type" value="Genomic_DNA"/>
</dbReference>